<dbReference type="InterPro" id="IPR056951">
    <property type="entry name" value="Phage_connect_2"/>
</dbReference>
<accession>A0A1V4IFK7</accession>
<keyword evidence="2" id="KW-1185">Reference proteome</keyword>
<evidence type="ECO:0000313" key="1">
    <source>
        <dbReference type="EMBL" id="OPJ58445.1"/>
    </source>
</evidence>
<evidence type="ECO:0000313" key="2">
    <source>
        <dbReference type="Proteomes" id="UP000190080"/>
    </source>
</evidence>
<sequence length="95" mass="10553">MLIDKVKLSLKIDDSTMDEDIQDSIAAAKADLELSGVAKSNIVETDPLIIRAVKTFCKAEYSISNEEANRYRDWYNSLKTSLAASTKYNTEGTKS</sequence>
<organism evidence="1 2">
    <name type="scientific">Clostridium oryzae</name>
    <dbReference type="NCBI Taxonomy" id="1450648"/>
    <lineage>
        <taxon>Bacteria</taxon>
        <taxon>Bacillati</taxon>
        <taxon>Bacillota</taxon>
        <taxon>Clostridia</taxon>
        <taxon>Eubacteriales</taxon>
        <taxon>Clostridiaceae</taxon>
        <taxon>Clostridium</taxon>
    </lineage>
</organism>
<name>A0A1V4IFK7_9CLOT</name>
<dbReference type="Proteomes" id="UP000190080">
    <property type="component" value="Unassembled WGS sequence"/>
</dbReference>
<comment type="caution">
    <text evidence="1">The sequence shown here is derived from an EMBL/GenBank/DDBJ whole genome shotgun (WGS) entry which is preliminary data.</text>
</comment>
<dbReference type="NCBIfam" id="TIGR01560">
    <property type="entry name" value="put_DNA_pack"/>
    <property type="match status" value="1"/>
</dbReference>
<protein>
    <recommendedName>
        <fullName evidence="3">Phage gp6-like head-tail connector protein</fullName>
    </recommendedName>
</protein>
<dbReference type="Pfam" id="PF24829">
    <property type="entry name" value="Phage_connect_2"/>
    <property type="match status" value="1"/>
</dbReference>
<proteinExistence type="predicted"/>
<gene>
    <name evidence="1" type="ORF">CLORY_35950</name>
</gene>
<dbReference type="RefSeq" id="WP_169911675.1">
    <property type="nucleotide sequence ID" value="NZ_MZGV01000056.1"/>
</dbReference>
<reference evidence="1 2" key="1">
    <citation type="submission" date="2017-03" db="EMBL/GenBank/DDBJ databases">
        <title>Genome sequence of Clostridium oryzae DSM 28571.</title>
        <authorList>
            <person name="Poehlein A."/>
            <person name="Daniel R."/>
        </authorList>
    </citation>
    <scope>NUCLEOTIDE SEQUENCE [LARGE SCALE GENOMIC DNA]</scope>
    <source>
        <strain evidence="1 2">DSM 28571</strain>
    </source>
</reference>
<dbReference type="EMBL" id="MZGV01000056">
    <property type="protein sequence ID" value="OPJ58445.1"/>
    <property type="molecule type" value="Genomic_DNA"/>
</dbReference>
<dbReference type="STRING" id="1450648.CLORY_35950"/>
<evidence type="ECO:0008006" key="3">
    <source>
        <dbReference type="Google" id="ProtNLM"/>
    </source>
</evidence>
<dbReference type="AlphaFoldDB" id="A0A1V4IFK7"/>
<dbReference type="InterPro" id="IPR006450">
    <property type="entry name" value="Phage_HK97_gp6-like"/>
</dbReference>